<sequence length="397" mass="47526">MKIIIFFYQSQYNFSYQEQAQRIQQLVAIFICYNFGCKKILLKFLKQSYKEQQIYLGKYDKLPFDKKEKMLQVHKVSSNQVINPFDKKQDKQINNNCQDSQKFQKQNQNQNLNQTQIINQTIIKTLFEEELSKQYQSSEFEEFIQDKSYQNKFEKFTFHNQQLKQSNSISLSRQKDYLNYQKYVFLPLPENKNMYHKSEKLINSQISQYSDLNQIKSQVSQQNIQENFVTFNQINTSLQVSNFSKFTKKSVGFYECKNQQNQKQINEKQKILKGLKPLFLEMKIIKNVFQNLERLVNYKIESQYQNSQDQMNTLFHFAKAKETFQQLKNQTGLGRCYFNLGIIHLIKYDYNLASEYFESAIQMNLEIIGINHENLINYKIINQDSHQSVNHLNKLSL</sequence>
<name>Q24HU9_TETTS</name>
<reference evidence="3" key="1">
    <citation type="journal article" date="2006" name="PLoS Biol.">
        <title>Macronuclear genome sequence of the ciliate Tetrahymena thermophila, a model eukaryote.</title>
        <authorList>
            <person name="Eisen J.A."/>
            <person name="Coyne R.S."/>
            <person name="Wu M."/>
            <person name="Wu D."/>
            <person name="Thiagarajan M."/>
            <person name="Wortman J.R."/>
            <person name="Badger J.H."/>
            <person name="Ren Q."/>
            <person name="Amedeo P."/>
            <person name="Jones K.M."/>
            <person name="Tallon L.J."/>
            <person name="Delcher A.L."/>
            <person name="Salzberg S.L."/>
            <person name="Silva J.C."/>
            <person name="Haas B.J."/>
            <person name="Majoros W.H."/>
            <person name="Farzad M."/>
            <person name="Carlton J.M."/>
            <person name="Smith R.K. Jr."/>
            <person name="Garg J."/>
            <person name="Pearlman R.E."/>
            <person name="Karrer K.M."/>
            <person name="Sun L."/>
            <person name="Manning G."/>
            <person name="Elde N.C."/>
            <person name="Turkewitz A.P."/>
            <person name="Asai D.J."/>
            <person name="Wilkes D.E."/>
            <person name="Wang Y."/>
            <person name="Cai H."/>
            <person name="Collins K."/>
            <person name="Stewart B.A."/>
            <person name="Lee S.R."/>
            <person name="Wilamowska K."/>
            <person name="Weinberg Z."/>
            <person name="Ruzzo W.L."/>
            <person name="Wloga D."/>
            <person name="Gaertig J."/>
            <person name="Frankel J."/>
            <person name="Tsao C.-C."/>
            <person name="Gorovsky M.A."/>
            <person name="Keeling P.J."/>
            <person name="Waller R.F."/>
            <person name="Patron N.J."/>
            <person name="Cherry J.M."/>
            <person name="Stover N.A."/>
            <person name="Krieger C.J."/>
            <person name="del Toro C."/>
            <person name="Ryder H.F."/>
            <person name="Williamson S.C."/>
            <person name="Barbeau R.A."/>
            <person name="Hamilton E.P."/>
            <person name="Orias E."/>
        </authorList>
    </citation>
    <scope>NUCLEOTIDE SEQUENCE [LARGE SCALE GENOMIC DNA]</scope>
    <source>
        <strain evidence="3">SB210</strain>
    </source>
</reference>
<organism evidence="2 3">
    <name type="scientific">Tetrahymena thermophila (strain SB210)</name>
    <dbReference type="NCBI Taxonomy" id="312017"/>
    <lineage>
        <taxon>Eukaryota</taxon>
        <taxon>Sar</taxon>
        <taxon>Alveolata</taxon>
        <taxon>Ciliophora</taxon>
        <taxon>Intramacronucleata</taxon>
        <taxon>Oligohymenophorea</taxon>
        <taxon>Hymenostomatida</taxon>
        <taxon>Tetrahymenina</taxon>
        <taxon>Tetrahymenidae</taxon>
        <taxon>Tetrahymena</taxon>
    </lineage>
</organism>
<dbReference type="InterPro" id="IPR019734">
    <property type="entry name" value="TPR_rpt"/>
</dbReference>
<feature type="repeat" description="TPR" evidence="1">
    <location>
        <begin position="334"/>
        <end position="367"/>
    </location>
</feature>
<dbReference type="AlphaFoldDB" id="Q24HU9"/>
<evidence type="ECO:0000256" key="1">
    <source>
        <dbReference type="PROSITE-ProRule" id="PRU00339"/>
    </source>
</evidence>
<dbReference type="HOGENOM" id="CLU_006621_0_0_1"/>
<dbReference type="GeneID" id="7837668"/>
<keyword evidence="3" id="KW-1185">Reference proteome</keyword>
<proteinExistence type="predicted"/>
<dbReference type="Proteomes" id="UP000009168">
    <property type="component" value="Unassembled WGS sequence"/>
</dbReference>
<accession>Q24HU9</accession>
<dbReference type="KEGG" id="tet:TTHERM_01131810"/>
<evidence type="ECO:0000313" key="3">
    <source>
        <dbReference type="Proteomes" id="UP000009168"/>
    </source>
</evidence>
<dbReference type="SUPFAM" id="SSF48452">
    <property type="entry name" value="TPR-like"/>
    <property type="match status" value="1"/>
</dbReference>
<dbReference type="EMBL" id="GG662232">
    <property type="protein sequence ID" value="EAS07338.3"/>
    <property type="molecule type" value="Genomic_DNA"/>
</dbReference>
<keyword evidence="1" id="KW-0802">TPR repeat</keyword>
<dbReference type="InterPro" id="IPR011990">
    <property type="entry name" value="TPR-like_helical_dom_sf"/>
</dbReference>
<dbReference type="PROSITE" id="PS50005">
    <property type="entry name" value="TPR"/>
    <property type="match status" value="1"/>
</dbReference>
<evidence type="ECO:0000313" key="2">
    <source>
        <dbReference type="EMBL" id="EAS07338.3"/>
    </source>
</evidence>
<dbReference type="Gene3D" id="1.25.40.10">
    <property type="entry name" value="Tetratricopeptide repeat domain"/>
    <property type="match status" value="1"/>
</dbReference>
<gene>
    <name evidence="2" type="ORF">TTHERM_01131810</name>
</gene>
<dbReference type="RefSeq" id="XP_001027580.3">
    <property type="nucleotide sequence ID" value="XM_001027580.3"/>
</dbReference>
<dbReference type="InParanoid" id="Q24HU9"/>
<protein>
    <submittedName>
        <fullName evidence="2">Tetratricopeptide repeat protein</fullName>
    </submittedName>
</protein>